<dbReference type="Proteomes" id="UP000000391">
    <property type="component" value="Chromosome"/>
</dbReference>
<dbReference type="InterPro" id="IPR036378">
    <property type="entry name" value="FAS1_dom_sf"/>
</dbReference>
<dbReference type="OrthoDB" id="105895at2157"/>
<dbReference type="Gene3D" id="2.30.180.10">
    <property type="entry name" value="FAS1 domain"/>
    <property type="match status" value="1"/>
</dbReference>
<dbReference type="PROSITE" id="PS50213">
    <property type="entry name" value="FAS1"/>
    <property type="match status" value="1"/>
</dbReference>
<name>D7E890_METEZ</name>
<dbReference type="EMBL" id="CP002069">
    <property type="protein sequence ID" value="ADI73432.1"/>
    <property type="molecule type" value="Genomic_DNA"/>
</dbReference>
<dbReference type="KEGG" id="mev:Metev_0520"/>
<dbReference type="SUPFAM" id="SSF82153">
    <property type="entry name" value="FAS1 domain"/>
    <property type="match status" value="1"/>
</dbReference>
<organism evidence="2 3">
    <name type="scientific">Methanohalobium evestigatum (strain ATCC BAA-1072 / DSM 3721 / NBRC 107634 / OCM 161 / Z-7303)</name>
    <dbReference type="NCBI Taxonomy" id="644295"/>
    <lineage>
        <taxon>Archaea</taxon>
        <taxon>Methanobacteriati</taxon>
        <taxon>Methanobacteriota</taxon>
        <taxon>Stenosarchaea group</taxon>
        <taxon>Methanomicrobia</taxon>
        <taxon>Methanosarcinales</taxon>
        <taxon>Methanosarcinaceae</taxon>
        <taxon>Methanohalobium</taxon>
    </lineage>
</organism>
<dbReference type="PANTHER" id="PTHR10900:SF77">
    <property type="entry name" value="FI19380P1"/>
    <property type="match status" value="1"/>
</dbReference>
<evidence type="ECO:0000313" key="2">
    <source>
        <dbReference type="EMBL" id="ADI73432.1"/>
    </source>
</evidence>
<dbReference type="AlphaFoldDB" id="D7E890"/>
<gene>
    <name evidence="2" type="ordered locus">Metev_0520</name>
</gene>
<evidence type="ECO:0000313" key="3">
    <source>
        <dbReference type="Proteomes" id="UP000000391"/>
    </source>
</evidence>
<dbReference type="PANTHER" id="PTHR10900">
    <property type="entry name" value="PERIOSTIN-RELATED"/>
    <property type="match status" value="1"/>
</dbReference>
<dbReference type="InterPro" id="IPR050904">
    <property type="entry name" value="Adhesion/Biosynth-related"/>
</dbReference>
<proteinExistence type="predicted"/>
<evidence type="ECO:0000259" key="1">
    <source>
        <dbReference type="PROSITE" id="PS50213"/>
    </source>
</evidence>
<reference evidence="2 3" key="1">
    <citation type="submission" date="2010-06" db="EMBL/GenBank/DDBJ databases">
        <title>Complete sequence chromosome of Methanohalobium evestigatum Z-7303.</title>
        <authorList>
            <consortium name="US DOE Joint Genome Institute"/>
            <person name="Lucas S."/>
            <person name="Copeland A."/>
            <person name="Lapidus A."/>
            <person name="Cheng J.-F."/>
            <person name="Bruce D."/>
            <person name="Goodwin L."/>
            <person name="Pitluck S."/>
            <person name="Saunders E."/>
            <person name="Detter J.C."/>
            <person name="Han C."/>
            <person name="Tapia R."/>
            <person name="Land M."/>
            <person name="Hauser L."/>
            <person name="Kyrpides N."/>
            <person name="Mikhailova N."/>
            <person name="Sieprawska-Lupa M."/>
            <person name="Whitman W.B."/>
            <person name="Anderson I."/>
            <person name="Woyke T."/>
        </authorList>
    </citation>
    <scope>NUCLEOTIDE SEQUENCE [LARGE SCALE GENOMIC DNA]</scope>
    <source>
        <strain evidence="3">ATCC BAA-1072 / DSM 3721 / NBRC 107634 / OCM 161 / Z-7303</strain>
    </source>
</reference>
<accession>D7E890</accession>
<keyword evidence="3" id="KW-1185">Reference proteome</keyword>
<dbReference type="HOGENOM" id="CLU_031281_4_2_2"/>
<sequence>MDDIIETARECGSFKTLLNALETAGLKDLLINKGPFTLYAPDDDAFSTFSEKELDNLLADKEELKQILLYHITGGKAMLQDAVQLKSMRTLQGGDIIAEESGDDVNVNNAKVVHSDIECTNGVIHSIDRLLNPE</sequence>
<dbReference type="SMART" id="SM00554">
    <property type="entry name" value="FAS1"/>
    <property type="match status" value="1"/>
</dbReference>
<dbReference type="InterPro" id="IPR000782">
    <property type="entry name" value="FAS1_domain"/>
</dbReference>
<protein>
    <submittedName>
        <fullName evidence="2">Beta-Ig-H3/fasciclin</fullName>
    </submittedName>
</protein>
<dbReference type="GeneID" id="9346141"/>
<dbReference type="RefSeq" id="WP_013194000.1">
    <property type="nucleotide sequence ID" value="NC_014253.1"/>
</dbReference>
<dbReference type="Pfam" id="PF02469">
    <property type="entry name" value="Fasciclin"/>
    <property type="match status" value="1"/>
</dbReference>
<dbReference type="STRING" id="644295.Metev_0520"/>
<dbReference type="FunFam" id="2.30.180.10:FF:000032">
    <property type="entry name" value="Fasciclin domain-containing protein, putative"/>
    <property type="match status" value="1"/>
</dbReference>
<feature type="domain" description="FAS1" evidence="1">
    <location>
        <begin position="1"/>
        <end position="131"/>
    </location>
</feature>